<gene>
    <name evidence="5" type="ORF">CCAM_LOCUS36381</name>
</gene>
<evidence type="ECO:0000256" key="3">
    <source>
        <dbReference type="SAM" id="MobiDB-lite"/>
    </source>
</evidence>
<dbReference type="Pfam" id="PF03478">
    <property type="entry name" value="Beta-prop_KIB1-4"/>
    <property type="match status" value="2"/>
</dbReference>
<protein>
    <recommendedName>
        <fullName evidence="4">KIB1-4 beta-propeller domain-containing protein</fullName>
    </recommendedName>
</protein>
<dbReference type="PROSITE" id="PS51375">
    <property type="entry name" value="PPR"/>
    <property type="match status" value="6"/>
</dbReference>
<dbReference type="GO" id="GO:0009451">
    <property type="term" value="P:RNA modification"/>
    <property type="evidence" value="ECO:0007669"/>
    <property type="project" value="InterPro"/>
</dbReference>
<dbReference type="PANTHER" id="PTHR47926">
    <property type="entry name" value="PENTATRICOPEPTIDE REPEAT-CONTAINING PROTEIN"/>
    <property type="match status" value="1"/>
</dbReference>
<feature type="domain" description="KIB1-4 beta-propeller" evidence="4">
    <location>
        <begin position="68"/>
        <end position="336"/>
    </location>
</feature>
<feature type="repeat" description="PPR" evidence="2">
    <location>
        <begin position="936"/>
        <end position="970"/>
    </location>
</feature>
<feature type="repeat" description="PPR" evidence="2">
    <location>
        <begin position="1164"/>
        <end position="1198"/>
    </location>
</feature>
<accession>A0A484MZZ0</accession>
<organism evidence="5 6">
    <name type="scientific">Cuscuta campestris</name>
    <dbReference type="NCBI Taxonomy" id="132261"/>
    <lineage>
        <taxon>Eukaryota</taxon>
        <taxon>Viridiplantae</taxon>
        <taxon>Streptophyta</taxon>
        <taxon>Embryophyta</taxon>
        <taxon>Tracheophyta</taxon>
        <taxon>Spermatophyta</taxon>
        <taxon>Magnoliopsida</taxon>
        <taxon>eudicotyledons</taxon>
        <taxon>Gunneridae</taxon>
        <taxon>Pentapetalae</taxon>
        <taxon>asterids</taxon>
        <taxon>lamiids</taxon>
        <taxon>Solanales</taxon>
        <taxon>Convolvulaceae</taxon>
        <taxon>Cuscuteae</taxon>
        <taxon>Cuscuta</taxon>
        <taxon>Cuscuta subgen. Grammica</taxon>
        <taxon>Cuscuta sect. Cleistogrammica</taxon>
    </lineage>
</organism>
<dbReference type="InterPro" id="IPR011990">
    <property type="entry name" value="TPR-like_helical_dom_sf"/>
</dbReference>
<evidence type="ECO:0000259" key="4">
    <source>
        <dbReference type="Pfam" id="PF03478"/>
    </source>
</evidence>
<dbReference type="InterPro" id="IPR002885">
    <property type="entry name" value="PPR_rpt"/>
</dbReference>
<dbReference type="FunFam" id="1.25.40.10:FF:000184">
    <property type="entry name" value="Pentatricopeptide repeat-containing protein, chloroplastic"/>
    <property type="match status" value="1"/>
</dbReference>
<dbReference type="EMBL" id="OOIL02005377">
    <property type="protein sequence ID" value="VFQ94605.1"/>
    <property type="molecule type" value="Genomic_DNA"/>
</dbReference>
<feature type="repeat" description="PPR" evidence="2">
    <location>
        <begin position="1029"/>
        <end position="1063"/>
    </location>
</feature>
<dbReference type="InterPro" id="IPR005174">
    <property type="entry name" value="KIB1-4_b-propeller"/>
</dbReference>
<dbReference type="InterPro" id="IPR046848">
    <property type="entry name" value="E_motif"/>
</dbReference>
<evidence type="ECO:0000256" key="2">
    <source>
        <dbReference type="PROSITE-ProRule" id="PRU00708"/>
    </source>
</evidence>
<feature type="repeat" description="PPR" evidence="2">
    <location>
        <begin position="1199"/>
        <end position="1233"/>
    </location>
</feature>
<feature type="region of interest" description="Disordered" evidence="3">
    <location>
        <begin position="1"/>
        <end position="34"/>
    </location>
</feature>
<feature type="repeat" description="PPR" evidence="2">
    <location>
        <begin position="865"/>
        <end position="900"/>
    </location>
</feature>
<feature type="compositionally biased region" description="Basic and acidic residues" evidence="3">
    <location>
        <begin position="10"/>
        <end position="22"/>
    </location>
</feature>
<evidence type="ECO:0000313" key="5">
    <source>
        <dbReference type="EMBL" id="VFQ94605.1"/>
    </source>
</evidence>
<name>A0A484MZZ0_9ASTE</name>
<dbReference type="Gene3D" id="1.25.40.10">
    <property type="entry name" value="Tetratricopeptide repeat domain"/>
    <property type="match status" value="4"/>
</dbReference>
<dbReference type="Pfam" id="PF01535">
    <property type="entry name" value="PPR"/>
    <property type="match status" value="5"/>
</dbReference>
<dbReference type="PANTHER" id="PTHR47926:SF437">
    <property type="entry name" value="PENTACOTRIPEPTIDE-REPEAT REGION OF PRORP DOMAIN-CONTAINING PROTEIN"/>
    <property type="match status" value="1"/>
</dbReference>
<dbReference type="Pfam" id="PF13041">
    <property type="entry name" value="PPR_2"/>
    <property type="match status" value="2"/>
</dbReference>
<keyword evidence="6" id="KW-1185">Reference proteome</keyword>
<keyword evidence="1" id="KW-0677">Repeat</keyword>
<sequence>MVGELGEVSPPREGEFGYHSEDMEIPSAGEGEVSPPASPCPWLVFDDGEGYKTQTFCCNITGPPSSSVKMYPKRIPVLQNKKVVCCSHGKLVLWDVDTKLLSLCNSTTFDDIVSLPSLHHLSNYGIDTCLLLDCLFDNKLDDLMVVIFLESFPSIVCCSVGSGSEWSEIAYGEQLNAYFPDDLIEKFECAGVGPLFFSRAAVICDSILIVNLQIKRRDCFFLTWVIEIVEEEERLGLVFFCPVGVPNGTFRGPQTPINVYLLESCGEIFCLYFFTKALAFEVYRLNFDDLVFERVKEVRDIAFFVGERYCLSCPISGPGLIYFTTYGDTDNLYCFYTHDDSIMTSPLPCPLLSSPTWMFCNVMAHDMPLRLEENHCNKGIISKQGKNSTTQSIWEFDENGEQGKRLRDLPLDMFEEVSKHLVAFDYLSFRAASKIFRSVAPPISWRRALSDGLGAYNFSCPLLMFANRAENVYKFVDPNINSSSYNYYLMRIPDSLKNPTTICYSHQGWLLLLEPLRAIHLYNPFTRDIISCNRRYGEGVEESTFFYSRPSAITTSNGDCPIISVGFFEEKKTMVKVISTRPGDEIVRHFDVESNRVFKVESHLTSPALFQDAFYYLDKQGRLGKLKITDLSLGDNLSWEVLDKPQCPDGLIDSSYHNYLVESGGELISVFVGHLGKWVSVYRLNGDEEAWETVTDLGGYDLYLSPCSSLSALTKTRGGNRIYCPWLRGSEIVFFSLDTGKWHFSGSRDSSCDLYETAVLNEDMNSAEIQMLNDLKMHLNGSMSGQETTTGRLWSDLERRCLSLLKRRNNTTASLLQLLAFILRNSLETNVNLFTNLVTAFPSADRIAGIYYSRRLFDGSPRKDDSFLCNTMIKSYLDTGYVMDAMVFYRNLMGNTGFKPDNYTFSSLAKCCSLKVAFWDGLGVHNHALKCGVVSNLYVATSLVDMYGKLGRIDFAQKVFDEMTERSSVSWTALIGGYMRCGDMGIAKKLFCLNPEKDTAAFNMMIDAFLKLGDMESAESLFAEMPSRNVVTWTSMIDGYCTTGSITEARRLFDMMPEKNICSWNAMIGGYSQNKQPHEALRLFHELRTMTNLEMDDVTAVSVLPAIAELGALDLGISVHHIVKAKKLDRRNPNVSTALVDMYAKCGEIGKATRFFNEMQTGKVASTWNAMINGLAVNGCAEEALEVFKQMTSSGCKPNNITMLGVLSACNHAGLVEEGKRWFRAMEKYGVTPEIEHYGCLVDLLGRAGHLEEAERLVERMPYEANGVILSSFLFACGYAKDVTRAEKLKDKAIELEPWNSGIYVMMRNMYAKEKRWKDVREVKGLMREMGAKKEAGCSAVEVDGEVWEFVAGDNKVNPHCEDIYLLLEHLQMCMKMQAMQDTPFQSD</sequence>
<dbReference type="Pfam" id="PF20431">
    <property type="entry name" value="E_motif"/>
    <property type="match status" value="1"/>
</dbReference>
<dbReference type="NCBIfam" id="TIGR00756">
    <property type="entry name" value="PPR"/>
    <property type="match status" value="4"/>
</dbReference>
<dbReference type="InterPro" id="IPR046960">
    <property type="entry name" value="PPR_At4g14850-like_plant"/>
</dbReference>
<proteinExistence type="predicted"/>
<feature type="repeat" description="PPR" evidence="2">
    <location>
        <begin position="998"/>
        <end position="1028"/>
    </location>
</feature>
<feature type="domain" description="KIB1-4 beta-propeller" evidence="4">
    <location>
        <begin position="485"/>
        <end position="724"/>
    </location>
</feature>
<dbReference type="OrthoDB" id="185373at2759"/>
<evidence type="ECO:0000256" key="1">
    <source>
        <dbReference type="ARBA" id="ARBA00022737"/>
    </source>
</evidence>
<dbReference type="GO" id="GO:0003723">
    <property type="term" value="F:RNA binding"/>
    <property type="evidence" value="ECO:0007669"/>
    <property type="project" value="InterPro"/>
</dbReference>
<evidence type="ECO:0000313" key="6">
    <source>
        <dbReference type="Proteomes" id="UP000595140"/>
    </source>
</evidence>
<reference evidence="5 6" key="1">
    <citation type="submission" date="2018-04" db="EMBL/GenBank/DDBJ databases">
        <authorList>
            <person name="Vogel A."/>
        </authorList>
    </citation>
    <scope>NUCLEOTIDE SEQUENCE [LARGE SCALE GENOMIC DNA]</scope>
</reference>
<dbReference type="Proteomes" id="UP000595140">
    <property type="component" value="Unassembled WGS sequence"/>
</dbReference>